<dbReference type="InterPro" id="IPR036875">
    <property type="entry name" value="Znf_CCHC_sf"/>
</dbReference>
<accession>A0A5B6X463</accession>
<dbReference type="PANTHER" id="PTHR35046">
    <property type="entry name" value="ZINC KNUCKLE (CCHC-TYPE) FAMILY PROTEIN"/>
    <property type="match status" value="1"/>
</dbReference>
<dbReference type="EMBL" id="SMMG02000001">
    <property type="protein sequence ID" value="KAA3487785.1"/>
    <property type="molecule type" value="Genomic_DNA"/>
</dbReference>
<evidence type="ECO:0000313" key="4">
    <source>
        <dbReference type="EMBL" id="KAA3487785.1"/>
    </source>
</evidence>
<organism evidence="4 5">
    <name type="scientific">Gossypium australe</name>
    <dbReference type="NCBI Taxonomy" id="47621"/>
    <lineage>
        <taxon>Eukaryota</taxon>
        <taxon>Viridiplantae</taxon>
        <taxon>Streptophyta</taxon>
        <taxon>Embryophyta</taxon>
        <taxon>Tracheophyta</taxon>
        <taxon>Spermatophyta</taxon>
        <taxon>Magnoliopsida</taxon>
        <taxon>eudicotyledons</taxon>
        <taxon>Gunneridae</taxon>
        <taxon>Pentapetalae</taxon>
        <taxon>rosids</taxon>
        <taxon>malvids</taxon>
        <taxon>Malvales</taxon>
        <taxon>Malvaceae</taxon>
        <taxon>Malvoideae</taxon>
        <taxon>Gossypium</taxon>
    </lineage>
</organism>
<keyword evidence="1" id="KW-0479">Metal-binding</keyword>
<feature type="domain" description="CCHC-type" evidence="3">
    <location>
        <begin position="82"/>
        <end position="98"/>
    </location>
</feature>
<dbReference type="GO" id="GO:0003676">
    <property type="term" value="F:nucleic acid binding"/>
    <property type="evidence" value="ECO:0007669"/>
    <property type="project" value="InterPro"/>
</dbReference>
<dbReference type="AlphaFoldDB" id="A0A5B6X463"/>
<keyword evidence="5" id="KW-1185">Reference proteome</keyword>
<feature type="compositionally biased region" description="Low complexity" evidence="2">
    <location>
        <begin position="49"/>
        <end position="62"/>
    </location>
</feature>
<dbReference type="OrthoDB" id="1747743at2759"/>
<evidence type="ECO:0000256" key="2">
    <source>
        <dbReference type="SAM" id="MobiDB-lite"/>
    </source>
</evidence>
<feature type="region of interest" description="Disordered" evidence="2">
    <location>
        <begin position="103"/>
        <end position="130"/>
    </location>
</feature>
<dbReference type="Gene3D" id="4.10.60.10">
    <property type="entry name" value="Zinc finger, CCHC-type"/>
    <property type="match status" value="1"/>
</dbReference>
<evidence type="ECO:0000259" key="3">
    <source>
        <dbReference type="PROSITE" id="PS50158"/>
    </source>
</evidence>
<proteinExistence type="predicted"/>
<protein>
    <submittedName>
        <fullName evidence="4">Transposon Ty3-I Gag-Pol polyprotein</fullName>
    </submittedName>
</protein>
<dbReference type="Pfam" id="PF00098">
    <property type="entry name" value="zf-CCHC"/>
    <property type="match status" value="1"/>
</dbReference>
<dbReference type="PANTHER" id="PTHR35046:SF9">
    <property type="entry name" value="RNA-DIRECTED DNA POLYMERASE"/>
    <property type="match status" value="1"/>
</dbReference>
<evidence type="ECO:0000313" key="5">
    <source>
        <dbReference type="Proteomes" id="UP000325315"/>
    </source>
</evidence>
<dbReference type="PROSITE" id="PS50158">
    <property type="entry name" value="ZF_CCHC"/>
    <property type="match status" value="1"/>
</dbReference>
<dbReference type="SMART" id="SM00343">
    <property type="entry name" value="ZnF_C2HC"/>
    <property type="match status" value="1"/>
</dbReference>
<dbReference type="InterPro" id="IPR001878">
    <property type="entry name" value="Znf_CCHC"/>
</dbReference>
<feature type="region of interest" description="Disordered" evidence="2">
    <location>
        <begin position="24"/>
        <end position="68"/>
    </location>
</feature>
<dbReference type="GO" id="GO:0008270">
    <property type="term" value="F:zinc ion binding"/>
    <property type="evidence" value="ECO:0007669"/>
    <property type="project" value="UniProtKB-KW"/>
</dbReference>
<feature type="compositionally biased region" description="Acidic residues" evidence="2">
    <location>
        <begin position="110"/>
        <end position="130"/>
    </location>
</feature>
<feature type="compositionally biased region" description="Polar residues" evidence="2">
    <location>
        <begin position="31"/>
        <end position="48"/>
    </location>
</feature>
<evidence type="ECO:0000256" key="1">
    <source>
        <dbReference type="PROSITE-ProRule" id="PRU00047"/>
    </source>
</evidence>
<comment type="caution">
    <text evidence="4">The sequence shown here is derived from an EMBL/GenBank/DDBJ whole genome shotgun (WGS) entry which is preliminary data.</text>
</comment>
<keyword evidence="1" id="KW-0862">Zinc</keyword>
<dbReference type="SUPFAM" id="SSF57756">
    <property type="entry name" value="Retrovirus zinc finger-like domains"/>
    <property type="match status" value="1"/>
</dbReference>
<gene>
    <name evidence="4" type="ORF">EPI10_031590</name>
</gene>
<reference evidence="5" key="1">
    <citation type="journal article" date="2019" name="Plant Biotechnol. J.">
        <title>Genome sequencing of the Australian wild diploid species Gossypium australe highlights disease resistance and delayed gland morphogenesis.</title>
        <authorList>
            <person name="Cai Y."/>
            <person name="Cai X."/>
            <person name="Wang Q."/>
            <person name="Wang P."/>
            <person name="Zhang Y."/>
            <person name="Cai C."/>
            <person name="Xu Y."/>
            <person name="Wang K."/>
            <person name="Zhou Z."/>
            <person name="Wang C."/>
            <person name="Geng S."/>
            <person name="Li B."/>
            <person name="Dong Q."/>
            <person name="Hou Y."/>
            <person name="Wang H."/>
            <person name="Ai P."/>
            <person name="Liu Z."/>
            <person name="Yi F."/>
            <person name="Sun M."/>
            <person name="An G."/>
            <person name="Cheng J."/>
            <person name="Zhang Y."/>
            <person name="Shi Q."/>
            <person name="Xie Y."/>
            <person name="Shi X."/>
            <person name="Chang Y."/>
            <person name="Huang F."/>
            <person name="Chen Y."/>
            <person name="Hong S."/>
            <person name="Mi L."/>
            <person name="Sun Q."/>
            <person name="Zhang L."/>
            <person name="Zhou B."/>
            <person name="Peng R."/>
            <person name="Zhang X."/>
            <person name="Liu F."/>
        </authorList>
    </citation>
    <scope>NUCLEOTIDE SEQUENCE [LARGE SCALE GENOMIC DNA]</scope>
    <source>
        <strain evidence="5">cv. PA1801</strain>
    </source>
</reference>
<dbReference type="Proteomes" id="UP000325315">
    <property type="component" value="Unassembled WGS sequence"/>
</dbReference>
<sequence>MELQHYVEIVDMVHVAIKVEKQIKRKGSDRGYSTSNSQGASKNASMSQTKKPMVPVKTTKPVAESSKGKAVENFQNRWRDIKCFKCLGRGHIASQCPNRSAMVLRPNSDIESEEEDEKNENEIDTPTDDEEELEYAVKGEMLVVKMSLSAQSTRSEPQRENLFHTRCHVQVSTLMVEKLALLTTKHPSPYKLQWLNESVELKVTKQALVAFSIGNLIGGSNLMDLQTNTPSSTMVETLLWRIYRQNMCWRTNKD</sequence>
<keyword evidence="1" id="KW-0863">Zinc-finger</keyword>
<name>A0A5B6X463_9ROSI</name>